<dbReference type="InterPro" id="IPR018511">
    <property type="entry name" value="Hemolysin-typ_Ca-bd_CS"/>
</dbReference>
<dbReference type="OrthoDB" id="733404at2"/>
<comment type="caution">
    <text evidence="1">The sequence shown here is derived from an EMBL/GenBank/DDBJ whole genome shotgun (WGS) entry which is preliminary data.</text>
</comment>
<name>A0A2T6K900_9RHOB</name>
<dbReference type="RefSeq" id="WP_133176014.1">
    <property type="nucleotide sequence ID" value="NZ_QBUD01000014.1"/>
</dbReference>
<sequence>MDGPDDSGSLGTAGGTKTGSEGTDLYIALAGDNDTSGAGGGDLLIGGFQDDTLEGGDGNDALIGDLIGAIFGGNDILDGGAGDDMLRGGLGADIFRFGTNDGEDIIAAFGLDFTSVGSDAGFQTDPTGRDFTVVVDEVSLNGFTTESQGNVLSSGAPTSTAEGNVFSAEGTTIVLYGFKLPTLSESDFTFGQPRTIEKNTDTLKTKVSPFAPSQLCSLAVAAVKVEAVMLVPLRL</sequence>
<protein>
    <recommendedName>
        <fullName evidence="3">Hemolysin type calcium-binding protein</fullName>
    </recommendedName>
</protein>
<dbReference type="AlphaFoldDB" id="A0A2T6K900"/>
<dbReference type="Proteomes" id="UP000244523">
    <property type="component" value="Unassembled WGS sequence"/>
</dbReference>
<dbReference type="GO" id="GO:0005509">
    <property type="term" value="F:calcium ion binding"/>
    <property type="evidence" value="ECO:0007669"/>
    <property type="project" value="InterPro"/>
</dbReference>
<evidence type="ECO:0000313" key="2">
    <source>
        <dbReference type="Proteomes" id="UP000244523"/>
    </source>
</evidence>
<gene>
    <name evidence="1" type="ORF">C8N45_1145</name>
</gene>
<dbReference type="SUPFAM" id="SSF51120">
    <property type="entry name" value="beta-Roll"/>
    <property type="match status" value="1"/>
</dbReference>
<dbReference type="Gene3D" id="2.150.10.10">
    <property type="entry name" value="Serralysin-like metalloprotease, C-terminal"/>
    <property type="match status" value="1"/>
</dbReference>
<dbReference type="InterPro" id="IPR001343">
    <property type="entry name" value="Hemolysn_Ca-bd"/>
</dbReference>
<reference evidence="1 2" key="1">
    <citation type="submission" date="2018-04" db="EMBL/GenBank/DDBJ databases">
        <title>Genomic Encyclopedia of Archaeal and Bacterial Type Strains, Phase II (KMG-II): from individual species to whole genera.</title>
        <authorList>
            <person name="Goeker M."/>
        </authorList>
    </citation>
    <scope>NUCLEOTIDE SEQUENCE [LARGE SCALE GENOMIC DNA]</scope>
    <source>
        <strain evidence="1 2">DSM 29955</strain>
    </source>
</reference>
<dbReference type="PRINTS" id="PR00313">
    <property type="entry name" value="CABNDNGRPT"/>
</dbReference>
<evidence type="ECO:0008006" key="3">
    <source>
        <dbReference type="Google" id="ProtNLM"/>
    </source>
</evidence>
<dbReference type="Pfam" id="PF00353">
    <property type="entry name" value="HemolysinCabind"/>
    <property type="match status" value="2"/>
</dbReference>
<organism evidence="1 2">
    <name type="scientific">Yoonia sediminilitoris</name>
    <dbReference type="NCBI Taxonomy" id="1286148"/>
    <lineage>
        <taxon>Bacteria</taxon>
        <taxon>Pseudomonadati</taxon>
        <taxon>Pseudomonadota</taxon>
        <taxon>Alphaproteobacteria</taxon>
        <taxon>Rhodobacterales</taxon>
        <taxon>Paracoccaceae</taxon>
        <taxon>Yoonia</taxon>
    </lineage>
</organism>
<dbReference type="EMBL" id="QBUD01000014">
    <property type="protein sequence ID" value="PUB11233.1"/>
    <property type="molecule type" value="Genomic_DNA"/>
</dbReference>
<dbReference type="InterPro" id="IPR011049">
    <property type="entry name" value="Serralysin-like_metalloprot_C"/>
</dbReference>
<proteinExistence type="predicted"/>
<dbReference type="PROSITE" id="PS00330">
    <property type="entry name" value="HEMOLYSIN_CALCIUM"/>
    <property type="match status" value="1"/>
</dbReference>
<accession>A0A2T6K900</accession>
<evidence type="ECO:0000313" key="1">
    <source>
        <dbReference type="EMBL" id="PUB11233.1"/>
    </source>
</evidence>
<keyword evidence="2" id="KW-1185">Reference proteome</keyword>